<evidence type="ECO:0000256" key="1">
    <source>
        <dbReference type="ARBA" id="ARBA00004225"/>
    </source>
</evidence>
<dbReference type="GO" id="GO:0005741">
    <property type="term" value="C:mitochondrial outer membrane"/>
    <property type="evidence" value="ECO:0007669"/>
    <property type="project" value="UniProtKB-SubCell"/>
</dbReference>
<keyword evidence="4" id="KW-0436">Ligase</keyword>
<evidence type="ECO:0000256" key="5">
    <source>
        <dbReference type="ARBA" id="ARBA00022692"/>
    </source>
</evidence>
<dbReference type="AlphaFoldDB" id="J5RAL5"/>
<keyword evidence="8" id="KW-0067">ATP-binding</keyword>
<evidence type="ECO:0000256" key="7">
    <source>
        <dbReference type="ARBA" id="ARBA00022787"/>
    </source>
</evidence>
<evidence type="ECO:0000256" key="10">
    <source>
        <dbReference type="ARBA" id="ARBA00023128"/>
    </source>
</evidence>
<dbReference type="GeneID" id="25990683"/>
<evidence type="ECO:0000256" key="3">
    <source>
        <dbReference type="ARBA" id="ARBA00009919"/>
    </source>
</evidence>
<feature type="transmembrane region" description="Helical" evidence="13">
    <location>
        <begin position="12"/>
        <end position="34"/>
    </location>
</feature>
<reference evidence="15 16" key="1">
    <citation type="journal article" date="2012" name="Eukaryot. Cell">
        <title>Draft genome sequence of CBS 2479, the standard type strain of Trichosporon asahii.</title>
        <authorList>
            <person name="Yang R.Y."/>
            <person name="Li H.T."/>
            <person name="Zhu H."/>
            <person name="Zhou G.P."/>
            <person name="Wang M."/>
            <person name="Wang L."/>
        </authorList>
    </citation>
    <scope>NUCLEOTIDE SEQUENCE [LARGE SCALE GENOMIC DNA]</scope>
    <source>
        <strain evidence="16">ATCC 90039 / CBS 2479 / JCM 2466 / KCTC 7840 / NCYC 2677 / UAMH 7654</strain>
    </source>
</reference>
<keyword evidence="9 13" id="KW-1133">Transmembrane helix</keyword>
<dbReference type="EMBL" id="ALBS01000050">
    <property type="protein sequence ID" value="EJT51583.1"/>
    <property type="molecule type" value="Genomic_DNA"/>
</dbReference>
<evidence type="ECO:0000256" key="2">
    <source>
        <dbReference type="ARBA" id="ARBA00004294"/>
    </source>
</evidence>
<dbReference type="PANTHER" id="PTHR43267">
    <property type="entry name" value="TRNA THREONYLCARBAMOYLADENOSINE DEHYDRATASE"/>
    <property type="match status" value="1"/>
</dbReference>
<feature type="domain" description="THIF-type NAD/FAD binding fold" evidence="14">
    <location>
        <begin position="102"/>
        <end position="364"/>
    </location>
</feature>
<dbReference type="RefSeq" id="XP_014182882.1">
    <property type="nucleotide sequence ID" value="XM_014327407.1"/>
</dbReference>
<dbReference type="GO" id="GO:0008641">
    <property type="term" value="F:ubiquitin-like modifier activating enzyme activity"/>
    <property type="evidence" value="ECO:0007669"/>
    <property type="project" value="InterPro"/>
</dbReference>
<comment type="function">
    <text evidence="12">Catalyzes the ATP-dependent dehydration of threonylcarbamoyladenosine at position 37 (t(6)A37) to form cyclic t(6)A37 (ct(6)A37) in tRNAs that read codons beginning with adenine.</text>
</comment>
<dbReference type="OrthoDB" id="10265862at2759"/>
<dbReference type="GO" id="GO:0061504">
    <property type="term" value="P:cyclic threonylcarbamoyladenosine biosynthetic process"/>
    <property type="evidence" value="ECO:0007669"/>
    <property type="project" value="TreeGrafter"/>
</dbReference>
<keyword evidence="11 13" id="KW-0472">Membrane</keyword>
<keyword evidence="7" id="KW-1000">Mitochondrion outer membrane</keyword>
<dbReference type="InterPro" id="IPR000594">
    <property type="entry name" value="ThiF_NAD_FAD-bd"/>
</dbReference>
<evidence type="ECO:0000256" key="6">
    <source>
        <dbReference type="ARBA" id="ARBA00022741"/>
    </source>
</evidence>
<dbReference type="GO" id="GO:0061503">
    <property type="term" value="F:tRNA threonylcarbamoyladenosine dehydratase"/>
    <property type="evidence" value="ECO:0007669"/>
    <property type="project" value="TreeGrafter"/>
</dbReference>
<keyword evidence="10" id="KW-0496">Mitochondrion</keyword>
<evidence type="ECO:0000259" key="14">
    <source>
        <dbReference type="Pfam" id="PF00899"/>
    </source>
</evidence>
<accession>J5RAL5</accession>
<dbReference type="PANTHER" id="PTHR43267:SF2">
    <property type="entry name" value="TRNA THREONYLCARBAMOYLADENOSINE DEHYDRATASE 1-RELATED"/>
    <property type="match status" value="1"/>
</dbReference>
<evidence type="ECO:0000256" key="12">
    <source>
        <dbReference type="ARBA" id="ARBA00060084"/>
    </source>
</evidence>
<dbReference type="Gene3D" id="3.40.50.720">
    <property type="entry name" value="NAD(P)-binding Rossmann-like Domain"/>
    <property type="match status" value="1"/>
</dbReference>
<evidence type="ECO:0000313" key="15">
    <source>
        <dbReference type="EMBL" id="EJT51583.1"/>
    </source>
</evidence>
<dbReference type="InterPro" id="IPR035985">
    <property type="entry name" value="Ubiquitin-activating_enz"/>
</dbReference>
<dbReference type="Proteomes" id="UP000002748">
    <property type="component" value="Unassembled WGS sequence"/>
</dbReference>
<comment type="caution">
    <text evidence="15">The sequence shown here is derived from an EMBL/GenBank/DDBJ whole genome shotgun (WGS) entry which is preliminary data.</text>
</comment>
<dbReference type="CDD" id="cd00755">
    <property type="entry name" value="YgdL_like"/>
    <property type="match status" value="1"/>
</dbReference>
<dbReference type="HOGENOM" id="CLU_013325_9_3_1"/>
<dbReference type="GO" id="GO:0005524">
    <property type="term" value="F:ATP binding"/>
    <property type="evidence" value="ECO:0007669"/>
    <property type="project" value="UniProtKB-KW"/>
</dbReference>
<dbReference type="VEuPathDB" id="FungiDB:A1Q1_07171"/>
<proteinExistence type="inferred from homology"/>
<protein>
    <recommendedName>
        <fullName evidence="14">THIF-type NAD/FAD binding fold domain-containing protein</fullName>
    </recommendedName>
</protein>
<dbReference type="KEGG" id="tasa:A1Q1_07171"/>
<name>J5RAL5_TRIAS</name>
<evidence type="ECO:0000313" key="16">
    <source>
        <dbReference type="Proteomes" id="UP000002748"/>
    </source>
</evidence>
<keyword evidence="5 13" id="KW-0812">Transmembrane</keyword>
<dbReference type="SUPFAM" id="SSF69572">
    <property type="entry name" value="Activating enzymes of the ubiquitin-like proteins"/>
    <property type="match status" value="1"/>
</dbReference>
<dbReference type="FunFam" id="3.40.50.720:FF:000125">
    <property type="entry name" value="tRNA threonylcarbamoyladenosine dehydratase 2-like"/>
    <property type="match status" value="1"/>
</dbReference>
<feature type="transmembrane region" description="Helical" evidence="13">
    <location>
        <begin position="120"/>
        <end position="138"/>
    </location>
</feature>
<sequence>MSGSSSQAPIKTIAVTAAVATAATTAAILTYQSLRRDVRKERLKKAVGSEVEAWEKEHSDELSSGDMTPNDNWADEFKPMIKRATSFKPGEYDDSLVREQLSRNYSFLGEDAMKKVRNSYVVVVGCGGVGSWAATMLLRSGVGKLLLIDFDMTTLSSLNRHACATLEDVGTPKAVAMQKYFHKIAPWAQVDIKVGLWKKGEESERWLDGADYVVDAIDNIETKVDLLTYCYKNNIKVFASMGAGAKADPTRVQIADISNTYEDPLARSVRSRLRRNGIKGGIPTVYSTEVPSEVKLLPLPEDEFKKGSVKELGAFDDFRVRILPVLGPLPAIFGLHAATYIIEDLAGKPLEDAAEIRHRKKIYAQLERGLSERDCRAYSKDGLQRTIEVNADDMAFIFEDVNHGRTTFDQAVIQKPAAVHWDPSRPLAVDNVIIMDVKGANKHEKEIQIGGKKLEEVYTKDQIDIANRRCAEARKYMIWRRG</sequence>
<dbReference type="InterPro" id="IPR045886">
    <property type="entry name" value="ThiF/MoeB/HesA"/>
</dbReference>
<evidence type="ECO:0000256" key="9">
    <source>
        <dbReference type="ARBA" id="ARBA00022989"/>
    </source>
</evidence>
<keyword evidence="6" id="KW-0547">Nucleotide-binding</keyword>
<evidence type="ECO:0000256" key="11">
    <source>
        <dbReference type="ARBA" id="ARBA00023136"/>
    </source>
</evidence>
<dbReference type="Pfam" id="PF00899">
    <property type="entry name" value="ThiF"/>
    <property type="match status" value="1"/>
</dbReference>
<comment type="similarity">
    <text evidence="3">Belongs to the HesA/MoeB/ThiF family.</text>
</comment>
<evidence type="ECO:0000256" key="8">
    <source>
        <dbReference type="ARBA" id="ARBA00022840"/>
    </source>
</evidence>
<evidence type="ECO:0000256" key="4">
    <source>
        <dbReference type="ARBA" id="ARBA00022598"/>
    </source>
</evidence>
<evidence type="ECO:0000256" key="13">
    <source>
        <dbReference type="SAM" id="Phobius"/>
    </source>
</evidence>
<comment type="subcellular location">
    <subcellularLocation>
        <location evidence="1">Mitochondrion membrane</location>
        <topology evidence="1">Multi-pass membrane protein</topology>
    </subcellularLocation>
    <subcellularLocation>
        <location evidence="2">Mitochondrion outer membrane</location>
    </subcellularLocation>
</comment>
<gene>
    <name evidence="15" type="ORF">A1Q1_07171</name>
</gene>
<organism evidence="15 16">
    <name type="scientific">Trichosporon asahii var. asahii (strain ATCC 90039 / CBS 2479 / JCM 2466 / KCTC 7840 / NBRC 103889/ NCYC 2677 / UAMH 7654)</name>
    <name type="common">Yeast</name>
    <dbReference type="NCBI Taxonomy" id="1186058"/>
    <lineage>
        <taxon>Eukaryota</taxon>
        <taxon>Fungi</taxon>
        <taxon>Dikarya</taxon>
        <taxon>Basidiomycota</taxon>
        <taxon>Agaricomycotina</taxon>
        <taxon>Tremellomycetes</taxon>
        <taxon>Trichosporonales</taxon>
        <taxon>Trichosporonaceae</taxon>
        <taxon>Trichosporon</taxon>
    </lineage>
</organism>